<reference evidence="1 2" key="1">
    <citation type="journal article" date="2014" name="PLoS Genet.">
        <title>Phylogenetically driven sequencing of extremely halophilic archaea reveals strategies for static and dynamic osmo-response.</title>
        <authorList>
            <person name="Becker E.A."/>
            <person name="Seitzer P.M."/>
            <person name="Tritt A."/>
            <person name="Larsen D."/>
            <person name="Krusor M."/>
            <person name="Yao A.I."/>
            <person name="Wu D."/>
            <person name="Madern D."/>
            <person name="Eisen J.A."/>
            <person name="Darling A.E."/>
            <person name="Facciotti M.T."/>
        </authorList>
    </citation>
    <scope>NUCLEOTIDE SEQUENCE [LARGE SCALE GENOMIC DNA]</scope>
    <source>
        <strain evidence="1 2">JCM 13557</strain>
    </source>
</reference>
<comment type="caution">
    <text evidence="1">The sequence shown here is derived from an EMBL/GenBank/DDBJ whole genome shotgun (WGS) entry which is preliminary data.</text>
</comment>
<organism evidence="1 2">
    <name type="scientific">Haloarcula amylolytica JCM 13557</name>
    <dbReference type="NCBI Taxonomy" id="1227452"/>
    <lineage>
        <taxon>Archaea</taxon>
        <taxon>Methanobacteriati</taxon>
        <taxon>Methanobacteriota</taxon>
        <taxon>Stenosarchaea group</taxon>
        <taxon>Halobacteria</taxon>
        <taxon>Halobacteriales</taxon>
        <taxon>Haloarculaceae</taxon>
        <taxon>Haloarcula</taxon>
    </lineage>
</organism>
<keyword evidence="2" id="KW-1185">Reference proteome</keyword>
<dbReference type="Gene3D" id="3.30.1330.100">
    <property type="entry name" value="CofE-like"/>
    <property type="match status" value="1"/>
</dbReference>
<accession>M0KSX6</accession>
<proteinExistence type="predicted"/>
<evidence type="ECO:0000313" key="1">
    <source>
        <dbReference type="EMBL" id="EMA23314.1"/>
    </source>
</evidence>
<protein>
    <submittedName>
        <fullName evidence="1">Putative F420-dependent oxidoreductase</fullName>
    </submittedName>
</protein>
<dbReference type="AlphaFoldDB" id="M0KSX6"/>
<dbReference type="Proteomes" id="UP000011623">
    <property type="component" value="Unassembled WGS sequence"/>
</dbReference>
<dbReference type="RefSeq" id="WP_008308544.1">
    <property type="nucleotide sequence ID" value="NZ_AOLW01000012.1"/>
</dbReference>
<sequence length="96" mass="10651">MCNRLSVEVYCIRQSTDDRTFHGLDIGCVEPNPDLVADELTAGSALLFGQADEQIPVTVVRGVEYEDGVPNSDGVVRRGLRKSVQLTARLKAREWF</sequence>
<gene>
    <name evidence="1" type="ORF">C442_05611</name>
</gene>
<dbReference type="SUPFAM" id="SSF144010">
    <property type="entry name" value="CofE-like"/>
    <property type="match status" value="1"/>
</dbReference>
<name>M0KSX6_9EURY</name>
<evidence type="ECO:0000313" key="2">
    <source>
        <dbReference type="Proteomes" id="UP000011623"/>
    </source>
</evidence>
<dbReference type="PATRIC" id="fig|1227452.3.peg.1120"/>
<dbReference type="EMBL" id="AOLW01000012">
    <property type="protein sequence ID" value="EMA23314.1"/>
    <property type="molecule type" value="Genomic_DNA"/>
</dbReference>